<dbReference type="GO" id="GO:0005737">
    <property type="term" value="C:cytoplasm"/>
    <property type="evidence" value="ECO:0007669"/>
    <property type="project" value="UniProtKB-SubCell"/>
</dbReference>
<evidence type="ECO:0000256" key="8">
    <source>
        <dbReference type="RuleBase" id="RU000673"/>
    </source>
</evidence>
<proteinExistence type="inferred from homology"/>
<evidence type="ECO:0000256" key="6">
    <source>
        <dbReference type="ARBA" id="ARBA00050038"/>
    </source>
</evidence>
<gene>
    <name evidence="7 10" type="primary">pth</name>
    <name evidence="10" type="ORF">MTBBW1_1670051</name>
</gene>
<keyword evidence="7" id="KW-0963">Cytoplasm</keyword>
<dbReference type="PROSITE" id="PS01196">
    <property type="entry name" value="PEPT_TRNA_HYDROL_2"/>
    <property type="match status" value="1"/>
</dbReference>
<evidence type="ECO:0000256" key="1">
    <source>
        <dbReference type="ARBA" id="ARBA00013260"/>
    </source>
</evidence>
<dbReference type="InterPro" id="IPR018171">
    <property type="entry name" value="Pept_tRNA_hydro_CS"/>
</dbReference>
<dbReference type="GO" id="GO:0072344">
    <property type="term" value="P:rescue of stalled ribosome"/>
    <property type="evidence" value="ECO:0007669"/>
    <property type="project" value="UniProtKB-UniRule"/>
</dbReference>
<dbReference type="AlphaFoldDB" id="A0A1W1H9E8"/>
<dbReference type="Proteomes" id="UP000191931">
    <property type="component" value="Unassembled WGS sequence"/>
</dbReference>
<protein>
    <recommendedName>
        <fullName evidence="6 7">Peptidyl-tRNA hydrolase</fullName>
        <shortName evidence="7">Pth</shortName>
        <ecNumber evidence="1 7">3.1.1.29</ecNumber>
    </recommendedName>
</protein>
<comment type="function">
    <text evidence="7">Hydrolyzes ribosome-free peptidyl-tRNAs (with 1 or more amino acids incorporated), which drop off the ribosome during protein synthesis, or as a result of ribosome stalling.</text>
</comment>
<keyword evidence="3 7" id="KW-0378">Hydrolase</keyword>
<keyword evidence="11" id="KW-1185">Reference proteome</keyword>
<dbReference type="STRING" id="1246637.MTBBW1_1670051"/>
<comment type="subcellular location">
    <subcellularLocation>
        <location evidence="7">Cytoplasm</location>
    </subcellularLocation>
</comment>
<comment type="subunit">
    <text evidence="7">Monomer.</text>
</comment>
<feature type="binding site" evidence="7">
    <location>
        <position position="117"/>
    </location>
    <ligand>
        <name>tRNA</name>
        <dbReference type="ChEBI" id="CHEBI:17843"/>
    </ligand>
</feature>
<dbReference type="Gene3D" id="3.40.50.1470">
    <property type="entry name" value="Peptidyl-tRNA hydrolase"/>
    <property type="match status" value="1"/>
</dbReference>
<dbReference type="GO" id="GO:0004045">
    <property type="term" value="F:peptidyl-tRNA hydrolase activity"/>
    <property type="evidence" value="ECO:0007669"/>
    <property type="project" value="UniProtKB-UniRule"/>
</dbReference>
<feature type="active site" description="Proton acceptor" evidence="7">
    <location>
        <position position="24"/>
    </location>
</feature>
<evidence type="ECO:0000313" key="10">
    <source>
        <dbReference type="EMBL" id="SLM29035.1"/>
    </source>
</evidence>
<accession>A0A1W1H9E8</accession>
<keyword evidence="4 7" id="KW-0694">RNA-binding</keyword>
<evidence type="ECO:0000256" key="2">
    <source>
        <dbReference type="ARBA" id="ARBA00022555"/>
    </source>
</evidence>
<dbReference type="PANTHER" id="PTHR17224">
    <property type="entry name" value="PEPTIDYL-TRNA HYDROLASE"/>
    <property type="match status" value="1"/>
</dbReference>
<dbReference type="RefSeq" id="WP_080805669.1">
    <property type="nucleotide sequence ID" value="NZ_LT828551.1"/>
</dbReference>
<feature type="binding site" evidence="7">
    <location>
        <position position="71"/>
    </location>
    <ligand>
        <name>tRNA</name>
        <dbReference type="ChEBI" id="CHEBI:17843"/>
    </ligand>
</feature>
<dbReference type="GO" id="GO:0000049">
    <property type="term" value="F:tRNA binding"/>
    <property type="evidence" value="ECO:0007669"/>
    <property type="project" value="UniProtKB-UniRule"/>
</dbReference>
<evidence type="ECO:0000256" key="9">
    <source>
        <dbReference type="RuleBase" id="RU004320"/>
    </source>
</evidence>
<dbReference type="HAMAP" id="MF_00083">
    <property type="entry name" value="Pept_tRNA_hydro_bact"/>
    <property type="match status" value="1"/>
</dbReference>
<dbReference type="NCBIfam" id="TIGR00447">
    <property type="entry name" value="pth"/>
    <property type="match status" value="1"/>
</dbReference>
<evidence type="ECO:0000256" key="4">
    <source>
        <dbReference type="ARBA" id="ARBA00022884"/>
    </source>
</evidence>
<dbReference type="PROSITE" id="PS01195">
    <property type="entry name" value="PEPT_TRNA_HYDROL_1"/>
    <property type="match status" value="1"/>
</dbReference>
<dbReference type="OrthoDB" id="9800507at2"/>
<feature type="binding site" evidence="7">
    <location>
        <position position="19"/>
    </location>
    <ligand>
        <name>tRNA</name>
        <dbReference type="ChEBI" id="CHEBI:17843"/>
    </ligand>
</feature>
<dbReference type="CDD" id="cd00462">
    <property type="entry name" value="PTH"/>
    <property type="match status" value="1"/>
</dbReference>
<dbReference type="GO" id="GO:0006515">
    <property type="term" value="P:protein quality control for misfolded or incompletely synthesized proteins"/>
    <property type="evidence" value="ECO:0007669"/>
    <property type="project" value="UniProtKB-UniRule"/>
</dbReference>
<dbReference type="FunFam" id="3.40.50.1470:FF:000001">
    <property type="entry name" value="Peptidyl-tRNA hydrolase"/>
    <property type="match status" value="1"/>
</dbReference>
<feature type="binding site" evidence="7">
    <location>
        <position position="69"/>
    </location>
    <ligand>
        <name>tRNA</name>
        <dbReference type="ChEBI" id="CHEBI:17843"/>
    </ligand>
</feature>
<dbReference type="EC" id="3.1.1.29" evidence="1 7"/>
<dbReference type="EMBL" id="FWEV01000076">
    <property type="protein sequence ID" value="SLM29035.1"/>
    <property type="molecule type" value="Genomic_DNA"/>
</dbReference>
<feature type="site" description="Stabilizes the basic form of H active site to accept a proton" evidence="7">
    <location>
        <position position="96"/>
    </location>
</feature>
<dbReference type="InterPro" id="IPR036416">
    <property type="entry name" value="Pept_tRNA_hydro_sf"/>
</dbReference>
<organism evidence="10 11">
    <name type="scientific">Desulfamplus magnetovallimortis</name>
    <dbReference type="NCBI Taxonomy" id="1246637"/>
    <lineage>
        <taxon>Bacteria</taxon>
        <taxon>Pseudomonadati</taxon>
        <taxon>Thermodesulfobacteriota</taxon>
        <taxon>Desulfobacteria</taxon>
        <taxon>Desulfobacterales</taxon>
        <taxon>Desulfobacteraceae</taxon>
        <taxon>Desulfamplus</taxon>
    </lineage>
</organism>
<dbReference type="SUPFAM" id="SSF53178">
    <property type="entry name" value="Peptidyl-tRNA hydrolase-like"/>
    <property type="match status" value="1"/>
</dbReference>
<feature type="site" description="Discriminates between blocked and unblocked aminoacyl-tRNA" evidence="7">
    <location>
        <position position="14"/>
    </location>
</feature>
<dbReference type="InterPro" id="IPR001328">
    <property type="entry name" value="Pept_tRNA_hydro"/>
</dbReference>
<evidence type="ECO:0000256" key="3">
    <source>
        <dbReference type="ARBA" id="ARBA00022801"/>
    </source>
</evidence>
<sequence length="197" mass="21765">MIRNKTYMIAGLGNPGQEYSQTRHNMGFLVADELARRYSLSFSKSRFDALTARGRIAGDSVVLVKPMSYMNRSGFPVQKVSAYFNIDLPSIIVVHDELDLKLGRIMIVKDRGHGGHNGIRSLIDLLGSRNFIRVRLGVGRPDHCGEKNVTSHVLGRFSNEEKAEITNIVSKAADACEIIISKGVQHAMNTINTNPPS</sequence>
<evidence type="ECO:0000256" key="7">
    <source>
        <dbReference type="HAMAP-Rule" id="MF_00083"/>
    </source>
</evidence>
<dbReference type="PANTHER" id="PTHR17224:SF1">
    <property type="entry name" value="PEPTIDYL-TRNA HYDROLASE"/>
    <property type="match status" value="1"/>
</dbReference>
<name>A0A1W1H9E8_9BACT</name>
<evidence type="ECO:0000313" key="11">
    <source>
        <dbReference type="Proteomes" id="UP000191931"/>
    </source>
</evidence>
<comment type="function">
    <text evidence="7">Catalyzes the release of premature peptidyl moieties from peptidyl-tRNA molecules trapped in stalled 50S ribosomal subunits, and thus maintains levels of free tRNAs and 50S ribosomes.</text>
</comment>
<evidence type="ECO:0000256" key="5">
    <source>
        <dbReference type="ARBA" id="ARBA00038063"/>
    </source>
</evidence>
<keyword evidence="2 7" id="KW-0820">tRNA-binding</keyword>
<comment type="catalytic activity">
    <reaction evidence="7 8">
        <text>an N-acyl-L-alpha-aminoacyl-tRNA + H2O = an N-acyl-L-amino acid + a tRNA + H(+)</text>
        <dbReference type="Rhea" id="RHEA:54448"/>
        <dbReference type="Rhea" id="RHEA-COMP:10123"/>
        <dbReference type="Rhea" id="RHEA-COMP:13883"/>
        <dbReference type="ChEBI" id="CHEBI:15377"/>
        <dbReference type="ChEBI" id="CHEBI:15378"/>
        <dbReference type="ChEBI" id="CHEBI:59874"/>
        <dbReference type="ChEBI" id="CHEBI:78442"/>
        <dbReference type="ChEBI" id="CHEBI:138191"/>
        <dbReference type="EC" id="3.1.1.29"/>
    </reaction>
</comment>
<reference evidence="10 11" key="1">
    <citation type="submission" date="2017-03" db="EMBL/GenBank/DDBJ databases">
        <authorList>
            <person name="Afonso C.L."/>
            <person name="Miller P.J."/>
            <person name="Scott M.A."/>
            <person name="Spackman E."/>
            <person name="Goraichik I."/>
            <person name="Dimitrov K.M."/>
            <person name="Suarez D.L."/>
            <person name="Swayne D.E."/>
        </authorList>
    </citation>
    <scope>NUCLEOTIDE SEQUENCE [LARGE SCALE GENOMIC DNA]</scope>
    <source>
        <strain evidence="10">PRJEB14757</strain>
    </source>
</reference>
<dbReference type="Pfam" id="PF01195">
    <property type="entry name" value="Pept_tRNA_hydro"/>
    <property type="match status" value="1"/>
</dbReference>
<comment type="similarity">
    <text evidence="5 7 9">Belongs to the PTH family.</text>
</comment>